<gene>
    <name evidence="2" type="ORF">METZ01_LOCUS475987</name>
</gene>
<reference evidence="2" key="1">
    <citation type="submission" date="2018-05" db="EMBL/GenBank/DDBJ databases">
        <authorList>
            <person name="Lanie J.A."/>
            <person name="Ng W.-L."/>
            <person name="Kazmierczak K.M."/>
            <person name="Andrzejewski T.M."/>
            <person name="Davidsen T.M."/>
            <person name="Wayne K.J."/>
            <person name="Tettelin H."/>
            <person name="Glass J.I."/>
            <person name="Rusch D."/>
            <person name="Podicherti R."/>
            <person name="Tsui H.-C.T."/>
            <person name="Winkler M.E."/>
        </authorList>
    </citation>
    <scope>NUCLEOTIDE SEQUENCE</scope>
</reference>
<sequence length="193" mass="20858">MNDTPAVLDFDEVWDYGDPAGTRTRFEGFLTGAADSTLSYRLQLQTQIARTHGLEGDSEAAHKLLDETEGELTDLASVAGVPYLLERGRAHRSSGEPGTVLPLFEQAYDLGVQAPITSPSRQRTWWPSRWTPPRRVAHGATRESTLEIDPLSPAPVTGSDRSTTILDGITMGPTNSSRPGHVQQGPGRAPARG</sequence>
<accession>A0A383BTJ3</accession>
<dbReference type="EMBL" id="UINC01203055">
    <property type="protein sequence ID" value="SVE23133.1"/>
    <property type="molecule type" value="Genomic_DNA"/>
</dbReference>
<organism evidence="2">
    <name type="scientific">marine metagenome</name>
    <dbReference type="NCBI Taxonomy" id="408172"/>
    <lineage>
        <taxon>unclassified sequences</taxon>
        <taxon>metagenomes</taxon>
        <taxon>ecological metagenomes</taxon>
    </lineage>
</organism>
<protein>
    <submittedName>
        <fullName evidence="2">Uncharacterized protein</fullName>
    </submittedName>
</protein>
<dbReference type="AlphaFoldDB" id="A0A383BTJ3"/>
<evidence type="ECO:0000256" key="1">
    <source>
        <dbReference type="SAM" id="MobiDB-lite"/>
    </source>
</evidence>
<evidence type="ECO:0000313" key="2">
    <source>
        <dbReference type="EMBL" id="SVE23133.1"/>
    </source>
</evidence>
<feature type="region of interest" description="Disordered" evidence="1">
    <location>
        <begin position="149"/>
        <end position="193"/>
    </location>
</feature>
<proteinExistence type="predicted"/>
<name>A0A383BTJ3_9ZZZZ</name>